<dbReference type="NCBIfam" id="NF002270">
    <property type="entry name" value="PRK01202.1"/>
    <property type="match status" value="1"/>
</dbReference>
<keyword evidence="2 3" id="KW-0450">Lipoyl</keyword>
<dbReference type="RefSeq" id="WP_380975128.1">
    <property type="nucleotide sequence ID" value="NZ_JBHTEF010000001.1"/>
</dbReference>
<comment type="caution">
    <text evidence="5">The sequence shown here is derived from an EMBL/GenBank/DDBJ whole genome shotgun (WGS) entry which is preliminary data.</text>
</comment>
<gene>
    <name evidence="3 5" type="primary">gcvH</name>
    <name evidence="5" type="ORF">ACFQWG_10615</name>
</gene>
<dbReference type="SUPFAM" id="SSF51230">
    <property type="entry name" value="Single hybrid motif"/>
    <property type="match status" value="1"/>
</dbReference>
<accession>A0ABW2SP31</accession>
<dbReference type="EMBL" id="JBHTEF010000001">
    <property type="protein sequence ID" value="MFC7581645.1"/>
    <property type="molecule type" value="Genomic_DNA"/>
</dbReference>
<comment type="cofactor">
    <cofactor evidence="3">
        <name>(R)-lipoate</name>
        <dbReference type="ChEBI" id="CHEBI:83088"/>
    </cofactor>
    <text evidence="3">Binds 1 lipoyl cofactor covalently.</text>
</comment>
<dbReference type="NCBIfam" id="TIGR00527">
    <property type="entry name" value="gcvH"/>
    <property type="match status" value="1"/>
</dbReference>
<dbReference type="CDD" id="cd06848">
    <property type="entry name" value="GCS_H"/>
    <property type="match status" value="1"/>
</dbReference>
<dbReference type="InterPro" id="IPR000089">
    <property type="entry name" value="Biotin_lipoyl"/>
</dbReference>
<proteinExistence type="inferred from homology"/>
<evidence type="ECO:0000256" key="3">
    <source>
        <dbReference type="HAMAP-Rule" id="MF_00272"/>
    </source>
</evidence>
<evidence type="ECO:0000313" key="5">
    <source>
        <dbReference type="EMBL" id="MFC7581645.1"/>
    </source>
</evidence>
<dbReference type="InterPro" id="IPR011053">
    <property type="entry name" value="Single_hybrid_motif"/>
</dbReference>
<reference evidence="6" key="1">
    <citation type="journal article" date="2019" name="Int. J. Syst. Evol. Microbiol.">
        <title>The Global Catalogue of Microorganisms (GCM) 10K type strain sequencing project: providing services to taxonomists for standard genome sequencing and annotation.</title>
        <authorList>
            <consortium name="The Broad Institute Genomics Platform"/>
            <consortium name="The Broad Institute Genome Sequencing Center for Infectious Disease"/>
            <person name="Wu L."/>
            <person name="Ma J."/>
        </authorList>
    </citation>
    <scope>NUCLEOTIDE SEQUENCE [LARGE SCALE GENOMIC DNA]</scope>
    <source>
        <strain evidence="6">CCUG 56698</strain>
    </source>
</reference>
<keyword evidence="6" id="KW-1185">Reference proteome</keyword>
<dbReference type="PROSITE" id="PS50968">
    <property type="entry name" value="BIOTINYL_LIPOYL"/>
    <property type="match status" value="1"/>
</dbReference>
<dbReference type="PANTHER" id="PTHR11715:SF3">
    <property type="entry name" value="GLYCINE CLEAVAGE SYSTEM H PROTEIN-RELATED"/>
    <property type="match status" value="1"/>
</dbReference>
<evidence type="ECO:0000256" key="1">
    <source>
        <dbReference type="ARBA" id="ARBA00009249"/>
    </source>
</evidence>
<dbReference type="PROSITE" id="PS00189">
    <property type="entry name" value="LIPOYL"/>
    <property type="match status" value="1"/>
</dbReference>
<dbReference type="InterPro" id="IPR017453">
    <property type="entry name" value="GCV_H_sub"/>
</dbReference>
<sequence>MSGTPQDLRYTPEHEWVDGASPARVGITHVAVDQLKDIVYVDLPQPGTPVAGGQTCGEIESVKSVADLYSPVTGTVVEVNQAVVDAPELINDGPYEAWLFTVEMPGGTLPDTLLTAEEYDQVVAAAEEG</sequence>
<dbReference type="InterPro" id="IPR002930">
    <property type="entry name" value="GCV_H"/>
</dbReference>
<dbReference type="PANTHER" id="PTHR11715">
    <property type="entry name" value="GLYCINE CLEAVAGE SYSTEM H PROTEIN"/>
    <property type="match status" value="1"/>
</dbReference>
<dbReference type="Gene3D" id="2.40.50.100">
    <property type="match status" value="1"/>
</dbReference>
<name>A0ABW2SP31_9ACTO</name>
<feature type="domain" description="Lipoyl-binding" evidence="4">
    <location>
        <begin position="22"/>
        <end position="103"/>
    </location>
</feature>
<evidence type="ECO:0000313" key="6">
    <source>
        <dbReference type="Proteomes" id="UP001596527"/>
    </source>
</evidence>
<dbReference type="Proteomes" id="UP001596527">
    <property type="component" value="Unassembled WGS sequence"/>
</dbReference>
<dbReference type="InterPro" id="IPR003016">
    <property type="entry name" value="2-oxoA_DH_lipoyl-BS"/>
</dbReference>
<comment type="similarity">
    <text evidence="1 3">Belongs to the GcvH family.</text>
</comment>
<feature type="modified residue" description="N6-lipoyllysine" evidence="3">
    <location>
        <position position="63"/>
    </location>
</feature>
<comment type="function">
    <text evidence="3">The glycine cleavage system catalyzes the degradation of glycine. The H protein shuttles the methylamine group of glycine from the P protein to the T protein.</text>
</comment>
<dbReference type="HAMAP" id="MF_00272">
    <property type="entry name" value="GcvH"/>
    <property type="match status" value="1"/>
</dbReference>
<dbReference type="Pfam" id="PF01597">
    <property type="entry name" value="GCV_H"/>
    <property type="match status" value="1"/>
</dbReference>
<protein>
    <recommendedName>
        <fullName evidence="3">Glycine cleavage system H protein</fullName>
    </recommendedName>
</protein>
<dbReference type="InterPro" id="IPR033753">
    <property type="entry name" value="GCV_H/Fam206"/>
</dbReference>
<evidence type="ECO:0000259" key="4">
    <source>
        <dbReference type="PROSITE" id="PS50968"/>
    </source>
</evidence>
<comment type="subunit">
    <text evidence="3">The glycine cleavage system is composed of four proteins: P, T, L and H.</text>
</comment>
<evidence type="ECO:0000256" key="2">
    <source>
        <dbReference type="ARBA" id="ARBA00022823"/>
    </source>
</evidence>
<organism evidence="5 6">
    <name type="scientific">Schaalia naturae</name>
    <dbReference type="NCBI Taxonomy" id="635203"/>
    <lineage>
        <taxon>Bacteria</taxon>
        <taxon>Bacillati</taxon>
        <taxon>Actinomycetota</taxon>
        <taxon>Actinomycetes</taxon>
        <taxon>Actinomycetales</taxon>
        <taxon>Actinomycetaceae</taxon>
        <taxon>Schaalia</taxon>
    </lineage>
</organism>